<dbReference type="GO" id="GO:0003677">
    <property type="term" value="F:DNA binding"/>
    <property type="evidence" value="ECO:0007669"/>
    <property type="project" value="UniProtKB-KW"/>
</dbReference>
<accession>A0A0F9M5T7</accession>
<gene>
    <name evidence="5" type="ORF">LCGC14_1499970</name>
</gene>
<keyword evidence="1" id="KW-0805">Transcription regulation</keyword>
<dbReference type="PROSITE" id="PS50043">
    <property type="entry name" value="HTH_LUXR_2"/>
    <property type="match status" value="1"/>
</dbReference>
<dbReference type="SMART" id="SM00421">
    <property type="entry name" value="HTH_LUXR"/>
    <property type="match status" value="1"/>
</dbReference>
<reference evidence="5" key="1">
    <citation type="journal article" date="2015" name="Nature">
        <title>Complex archaea that bridge the gap between prokaryotes and eukaryotes.</title>
        <authorList>
            <person name="Spang A."/>
            <person name="Saw J.H."/>
            <person name="Jorgensen S.L."/>
            <person name="Zaremba-Niedzwiedzka K."/>
            <person name="Martijn J."/>
            <person name="Lind A.E."/>
            <person name="van Eijk R."/>
            <person name="Schleper C."/>
            <person name="Guy L."/>
            <person name="Ettema T.J."/>
        </authorList>
    </citation>
    <scope>NUCLEOTIDE SEQUENCE</scope>
</reference>
<keyword evidence="3" id="KW-0804">Transcription</keyword>
<evidence type="ECO:0000259" key="4">
    <source>
        <dbReference type="PROSITE" id="PS50043"/>
    </source>
</evidence>
<sequence>MTKTSDLEYAFDTQFITLGSDLPKPETNVAIIPNRRFEFDRVWRAERLVVELEGGALGRRVSCQNCGEIVRAKRADGTPGREIRIGGAHQTTRFTKDIEKYNLAAQHGWTLLRFTREDVLDDPFSMVNLIRKIILKHTPAMGLVEPITKAEIDVLYLIASGMVTTEVSNRLGVTENTIRSHAQNLCQKLCVRNRSAAVARAAAWGLIDLSKIPFLTDIEFILED</sequence>
<evidence type="ECO:0000256" key="3">
    <source>
        <dbReference type="ARBA" id="ARBA00023163"/>
    </source>
</evidence>
<dbReference type="PANTHER" id="PTHR44688:SF16">
    <property type="entry name" value="DNA-BINDING TRANSCRIPTIONAL ACTIVATOR DEVR_DOSR"/>
    <property type="match status" value="1"/>
</dbReference>
<evidence type="ECO:0000256" key="2">
    <source>
        <dbReference type="ARBA" id="ARBA00023125"/>
    </source>
</evidence>
<dbReference type="PROSITE" id="PS00622">
    <property type="entry name" value="HTH_LUXR_1"/>
    <property type="match status" value="1"/>
</dbReference>
<dbReference type="InterPro" id="IPR000792">
    <property type="entry name" value="Tscrpt_reg_LuxR_C"/>
</dbReference>
<evidence type="ECO:0000256" key="1">
    <source>
        <dbReference type="ARBA" id="ARBA00023015"/>
    </source>
</evidence>
<dbReference type="Pfam" id="PF00196">
    <property type="entry name" value="GerE"/>
    <property type="match status" value="1"/>
</dbReference>
<feature type="domain" description="HTH luxR-type" evidence="4">
    <location>
        <begin position="140"/>
        <end position="205"/>
    </location>
</feature>
<dbReference type="EMBL" id="LAZR01010873">
    <property type="protein sequence ID" value="KKM64582.1"/>
    <property type="molecule type" value="Genomic_DNA"/>
</dbReference>
<evidence type="ECO:0000313" key="5">
    <source>
        <dbReference type="EMBL" id="KKM64582.1"/>
    </source>
</evidence>
<proteinExistence type="predicted"/>
<dbReference type="SUPFAM" id="SSF46894">
    <property type="entry name" value="C-terminal effector domain of the bipartite response regulators"/>
    <property type="match status" value="1"/>
</dbReference>
<name>A0A0F9M5T7_9ZZZZ</name>
<protein>
    <recommendedName>
        <fullName evidence="4">HTH luxR-type domain-containing protein</fullName>
    </recommendedName>
</protein>
<dbReference type="PRINTS" id="PR00038">
    <property type="entry name" value="HTHLUXR"/>
</dbReference>
<dbReference type="AlphaFoldDB" id="A0A0F9M5T7"/>
<dbReference type="PANTHER" id="PTHR44688">
    <property type="entry name" value="DNA-BINDING TRANSCRIPTIONAL ACTIVATOR DEVR_DOSR"/>
    <property type="match status" value="1"/>
</dbReference>
<dbReference type="CDD" id="cd06170">
    <property type="entry name" value="LuxR_C_like"/>
    <property type="match status" value="1"/>
</dbReference>
<comment type="caution">
    <text evidence="5">The sequence shown here is derived from an EMBL/GenBank/DDBJ whole genome shotgun (WGS) entry which is preliminary data.</text>
</comment>
<dbReference type="InterPro" id="IPR016032">
    <property type="entry name" value="Sig_transdc_resp-reg_C-effctor"/>
</dbReference>
<organism evidence="5">
    <name type="scientific">marine sediment metagenome</name>
    <dbReference type="NCBI Taxonomy" id="412755"/>
    <lineage>
        <taxon>unclassified sequences</taxon>
        <taxon>metagenomes</taxon>
        <taxon>ecological metagenomes</taxon>
    </lineage>
</organism>
<dbReference type="Gene3D" id="1.10.10.10">
    <property type="entry name" value="Winged helix-like DNA-binding domain superfamily/Winged helix DNA-binding domain"/>
    <property type="match status" value="1"/>
</dbReference>
<keyword evidence="2" id="KW-0238">DNA-binding</keyword>
<dbReference type="GO" id="GO:0006355">
    <property type="term" value="P:regulation of DNA-templated transcription"/>
    <property type="evidence" value="ECO:0007669"/>
    <property type="project" value="InterPro"/>
</dbReference>
<dbReference type="InterPro" id="IPR036388">
    <property type="entry name" value="WH-like_DNA-bd_sf"/>
</dbReference>